<dbReference type="InterPro" id="IPR025588">
    <property type="entry name" value="YcxB-like_C"/>
</dbReference>
<reference evidence="3" key="1">
    <citation type="submission" date="2020-09" db="EMBL/GenBank/DDBJ databases">
        <authorList>
            <person name="Kim M.K."/>
        </authorList>
    </citation>
    <scope>NUCLEOTIDE SEQUENCE</scope>
    <source>
        <strain evidence="3">BT702</strain>
    </source>
</reference>
<evidence type="ECO:0000313" key="4">
    <source>
        <dbReference type="Proteomes" id="UP000598820"/>
    </source>
</evidence>
<dbReference type="AlphaFoldDB" id="A0A927AQQ4"/>
<dbReference type="Proteomes" id="UP000598820">
    <property type="component" value="Unassembled WGS sequence"/>
</dbReference>
<feature type="transmembrane region" description="Helical" evidence="1">
    <location>
        <begin position="32"/>
        <end position="51"/>
    </location>
</feature>
<feature type="domain" description="YcxB-like C-terminal" evidence="2">
    <location>
        <begin position="100"/>
        <end position="159"/>
    </location>
</feature>
<dbReference type="EMBL" id="JACWZY010000007">
    <property type="protein sequence ID" value="MBD2701008.1"/>
    <property type="molecule type" value="Genomic_DNA"/>
</dbReference>
<comment type="caution">
    <text evidence="3">The sequence shown here is derived from an EMBL/GenBank/DDBJ whole genome shotgun (WGS) entry which is preliminary data.</text>
</comment>
<dbReference type="Pfam" id="PF14317">
    <property type="entry name" value="YcxB"/>
    <property type="match status" value="1"/>
</dbReference>
<evidence type="ECO:0000256" key="1">
    <source>
        <dbReference type="SAM" id="Phobius"/>
    </source>
</evidence>
<sequence length="171" mass="19320">MIQITFQLTQKELFTGMLTVAKSRTGTKVSQVISGLLLLGSVALLLGDIVLNQHTSVYAWLFLLLCLFLTFYLDLLIWFQARKLVKLNAQITESVTYIFTKTDYELQGDSYSTRMSYAKLVEVREATDFILFKITEASAHIIPKRALAADQFALLKAIIQSIPNLKSKFTT</sequence>
<keyword evidence="1" id="KW-0812">Transmembrane</keyword>
<keyword evidence="1" id="KW-0472">Membrane</keyword>
<keyword evidence="4" id="KW-1185">Reference proteome</keyword>
<protein>
    <submittedName>
        <fullName evidence="3">YcxB family protein</fullName>
    </submittedName>
</protein>
<feature type="transmembrane region" description="Helical" evidence="1">
    <location>
        <begin position="57"/>
        <end position="79"/>
    </location>
</feature>
<accession>A0A927AQQ4</accession>
<evidence type="ECO:0000259" key="2">
    <source>
        <dbReference type="Pfam" id="PF14317"/>
    </source>
</evidence>
<evidence type="ECO:0000313" key="3">
    <source>
        <dbReference type="EMBL" id="MBD2701008.1"/>
    </source>
</evidence>
<name>A0A927AQQ4_9BACT</name>
<gene>
    <name evidence="3" type="ORF">IC229_10210</name>
</gene>
<keyword evidence="1" id="KW-1133">Transmembrane helix</keyword>
<proteinExistence type="predicted"/>
<dbReference type="RefSeq" id="WP_190886871.1">
    <property type="nucleotide sequence ID" value="NZ_JACWZY010000007.1"/>
</dbReference>
<organism evidence="3 4">
    <name type="scientific">Spirosoma profusum</name>
    <dbReference type="NCBI Taxonomy" id="2771354"/>
    <lineage>
        <taxon>Bacteria</taxon>
        <taxon>Pseudomonadati</taxon>
        <taxon>Bacteroidota</taxon>
        <taxon>Cytophagia</taxon>
        <taxon>Cytophagales</taxon>
        <taxon>Cytophagaceae</taxon>
        <taxon>Spirosoma</taxon>
    </lineage>
</organism>